<keyword evidence="5" id="KW-0269">Exonuclease</keyword>
<dbReference type="Pfam" id="PF00476">
    <property type="entry name" value="DNA_pol_A"/>
    <property type="match status" value="1"/>
</dbReference>
<reference evidence="6" key="1">
    <citation type="journal article" date="2019" name="Int. J. Syst. Evol. Microbiol.">
        <title>The Global Catalogue of Microorganisms (GCM) 10K type strain sequencing project: providing services to taxonomists for standard genome sequencing and annotation.</title>
        <authorList>
            <consortium name="The Broad Institute Genomics Platform"/>
            <consortium name="The Broad Institute Genome Sequencing Center for Infectious Disease"/>
            <person name="Wu L."/>
            <person name="Ma J."/>
        </authorList>
    </citation>
    <scope>NUCLEOTIDE SEQUENCE [LARGE SCALE GENOMIC DNA]</scope>
    <source>
        <strain evidence="6">CCUG 43114</strain>
    </source>
</reference>
<evidence type="ECO:0000259" key="4">
    <source>
        <dbReference type="SMART" id="SM00482"/>
    </source>
</evidence>
<dbReference type="NCBIfam" id="NF011538">
    <property type="entry name" value="PRK14975.1-1"/>
    <property type="match status" value="1"/>
</dbReference>
<evidence type="ECO:0000256" key="2">
    <source>
        <dbReference type="ARBA" id="ARBA00022705"/>
    </source>
</evidence>
<dbReference type="EMBL" id="JBHSLD010000009">
    <property type="protein sequence ID" value="MFC5381678.1"/>
    <property type="molecule type" value="Genomic_DNA"/>
</dbReference>
<dbReference type="InterPro" id="IPR001098">
    <property type="entry name" value="DNA-dir_DNA_pol_A_palm_dom"/>
</dbReference>
<comment type="catalytic activity">
    <reaction evidence="3">
        <text>DNA(n) + a 2'-deoxyribonucleoside 5'-triphosphate = DNA(n+1) + diphosphate</text>
        <dbReference type="Rhea" id="RHEA:22508"/>
        <dbReference type="Rhea" id="RHEA-COMP:17339"/>
        <dbReference type="Rhea" id="RHEA-COMP:17340"/>
        <dbReference type="ChEBI" id="CHEBI:33019"/>
        <dbReference type="ChEBI" id="CHEBI:61560"/>
        <dbReference type="ChEBI" id="CHEBI:173112"/>
        <dbReference type="EC" id="2.7.7.7"/>
    </reaction>
</comment>
<evidence type="ECO:0000313" key="6">
    <source>
        <dbReference type="Proteomes" id="UP001596122"/>
    </source>
</evidence>
<dbReference type="SMART" id="SM00482">
    <property type="entry name" value="POLAc"/>
    <property type="match status" value="1"/>
</dbReference>
<dbReference type="PANTHER" id="PTHR10133">
    <property type="entry name" value="DNA POLYMERASE I"/>
    <property type="match status" value="1"/>
</dbReference>
<keyword evidence="2" id="KW-0235">DNA replication</keyword>
<dbReference type="InterPro" id="IPR002298">
    <property type="entry name" value="DNA_polymerase_A"/>
</dbReference>
<dbReference type="RefSeq" id="WP_377002796.1">
    <property type="nucleotide sequence ID" value="NZ_JBBEOG010000004.1"/>
</dbReference>
<dbReference type="InterPro" id="IPR043502">
    <property type="entry name" value="DNA/RNA_pol_sf"/>
</dbReference>
<sequence length="540" mass="58267">MRHVGDAVVLRMLPDGTVAAREVSDGEQTTPTVVAAAELPGLVRHLEAHRPRWVWDCTTRWYPGLLRAGVRVERCWDLRLVHALLRDSPLVDGPVDRGAEAEAWDELRPVAADDAALFDDSGPSHLDPLAEWRRQRACLDAATHGGLRLLVSAESSGALVAAELTHAGLPWRADVHDAVLTGLLGPRPPHGQRPAHLEHLAGQVRDALDAPALNPDSQPALLAALRSAGLDVADTRTHTLERLDHRVVPPLLEYKGLARLLSTNGWQWSDTWVRGGRFRPEYLVAGVVTGRWASRGGGALTVPAPVRQAVVADGGHRFVVADAAQLEPRVLAGMSGDTAMAAAARAGDLYEGMVAAGAVATRAEAKLGVLGAMYGGTRGESGRMVRRLAVRYPRAFAFVEAAARAGERGEVVRTFLGRGSPAPRAELTEEAGRAWGRFTRNFVVQGTAAEWALVWLALLRNRLWRLGDDGDRAELVMFLHDEVLVHAPERLVDETVRATREAADEATRLLFGAGPTGSDIDSPVDVPLDVRVVRSWADAQ</sequence>
<comment type="caution">
    <text evidence="5">The sequence shown here is derived from an EMBL/GenBank/DDBJ whole genome shotgun (WGS) entry which is preliminary data.</text>
</comment>
<evidence type="ECO:0000256" key="1">
    <source>
        <dbReference type="ARBA" id="ARBA00012417"/>
    </source>
</evidence>
<name>A0ABW0GQ59_9MICO</name>
<dbReference type="EC" id="2.7.7.7" evidence="1"/>
<dbReference type="Gene3D" id="3.30.70.370">
    <property type="match status" value="1"/>
</dbReference>
<feature type="domain" description="DNA-directed DNA polymerase family A palm" evidence="4">
    <location>
        <begin position="306"/>
        <end position="491"/>
    </location>
</feature>
<dbReference type="CDD" id="cd06444">
    <property type="entry name" value="DNA_pol_A"/>
    <property type="match status" value="1"/>
</dbReference>
<dbReference type="Proteomes" id="UP001596122">
    <property type="component" value="Unassembled WGS sequence"/>
</dbReference>
<dbReference type="SUPFAM" id="SSF56672">
    <property type="entry name" value="DNA/RNA polymerases"/>
    <property type="match status" value="1"/>
</dbReference>
<keyword evidence="5" id="KW-0540">Nuclease</keyword>
<evidence type="ECO:0000313" key="5">
    <source>
        <dbReference type="EMBL" id="MFC5381678.1"/>
    </source>
</evidence>
<evidence type="ECO:0000256" key="3">
    <source>
        <dbReference type="ARBA" id="ARBA00049244"/>
    </source>
</evidence>
<dbReference type="PANTHER" id="PTHR10133:SF27">
    <property type="entry name" value="DNA POLYMERASE NU"/>
    <property type="match status" value="1"/>
</dbReference>
<gene>
    <name evidence="5" type="ORF">ACFPJ6_12845</name>
</gene>
<accession>A0ABW0GQ59</accession>
<dbReference type="GO" id="GO:0004527">
    <property type="term" value="F:exonuclease activity"/>
    <property type="evidence" value="ECO:0007669"/>
    <property type="project" value="UniProtKB-KW"/>
</dbReference>
<proteinExistence type="predicted"/>
<keyword evidence="6" id="KW-1185">Reference proteome</keyword>
<organism evidence="5 6">
    <name type="scientific">Aquipuribacter nitratireducens</name>
    <dbReference type="NCBI Taxonomy" id="650104"/>
    <lineage>
        <taxon>Bacteria</taxon>
        <taxon>Bacillati</taxon>
        <taxon>Actinomycetota</taxon>
        <taxon>Actinomycetes</taxon>
        <taxon>Micrococcales</taxon>
        <taxon>Intrasporangiaceae</taxon>
        <taxon>Aquipuribacter</taxon>
    </lineage>
</organism>
<keyword evidence="5" id="KW-0378">Hydrolase</keyword>
<dbReference type="Gene3D" id="1.10.150.20">
    <property type="entry name" value="5' to 3' exonuclease, C-terminal subdomain"/>
    <property type="match status" value="1"/>
</dbReference>
<protein>
    <recommendedName>
        <fullName evidence="1">DNA-directed DNA polymerase</fullName>
        <ecNumber evidence="1">2.7.7.7</ecNumber>
    </recommendedName>
</protein>